<dbReference type="EMBL" id="AOLY01000005">
    <property type="protein sequence ID" value="EMA34365.1"/>
    <property type="molecule type" value="Genomic_DNA"/>
</dbReference>
<feature type="transmembrane region" description="Helical" evidence="1">
    <location>
        <begin position="244"/>
        <end position="263"/>
    </location>
</feature>
<name>M0LQP0_HALJT</name>
<evidence type="ECO:0000256" key="1">
    <source>
        <dbReference type="SAM" id="Phobius"/>
    </source>
</evidence>
<sequence>MFLVGVLAIVGIVLGALGSAIVQRLSNPVARYRQLYLGLLFPFALLSYAVFRLVGLGYAVVGGGTGAVETLLATVTELLAAGVVGLVAYAPTVRGVRNVRDIELTTSRALVRMGRYVLGLSVFATVITAPLETGLSPVVLLAVVPALIVAVLVAAPWIIPLVRSVRMPADSTAETVHCLRERAGLTVRDVRILDTEREGTADVTVRGAPGYRRLFVTSTFLDVFDDETATALLAIQAGRQTERVLARVVGGLLLALVPLFVALADIGPLWPLVGVSFGLIVTSLWITRRGVRAADDYAAERVGPDTVADALERYADVHGMEPSRRRLANPFGRSPPLGNRIDRLRAQAAAE</sequence>
<feature type="transmembrane region" description="Helical" evidence="1">
    <location>
        <begin position="71"/>
        <end position="92"/>
    </location>
</feature>
<feature type="transmembrane region" description="Helical" evidence="1">
    <location>
        <begin position="35"/>
        <end position="59"/>
    </location>
</feature>
<keyword evidence="3" id="KW-1185">Reference proteome</keyword>
<dbReference type="PATRIC" id="fig|1227453.3.peg.505"/>
<evidence type="ECO:0000313" key="2">
    <source>
        <dbReference type="EMBL" id="EMA34365.1"/>
    </source>
</evidence>
<evidence type="ECO:0000313" key="3">
    <source>
        <dbReference type="Proteomes" id="UP000011524"/>
    </source>
</evidence>
<reference evidence="2 3" key="1">
    <citation type="journal article" date="2014" name="PLoS Genet.">
        <title>Phylogenetically driven sequencing of extremely halophilic archaea reveals strategies for static and dynamic osmo-response.</title>
        <authorList>
            <person name="Becker E.A."/>
            <person name="Seitzer P.M."/>
            <person name="Tritt A."/>
            <person name="Larsen D."/>
            <person name="Krusor M."/>
            <person name="Yao A.I."/>
            <person name="Wu D."/>
            <person name="Madern D."/>
            <person name="Eisen J.A."/>
            <person name="Darling A.E."/>
            <person name="Facciotti M.T."/>
        </authorList>
    </citation>
    <scope>NUCLEOTIDE SEQUENCE [LARGE SCALE GENOMIC DNA]</scope>
    <source>
        <strain evidence="3">ATCC 49778 / DSM 6131 / JCM 7785 / NBRC 101032 / NCIMB 13157 / TR-1</strain>
    </source>
</reference>
<organism evidence="2 3">
    <name type="scientific">Haloarcula japonica (strain ATCC 49778 / DSM 6131 / JCM 7785 / NBRC 101032 / NCIMB 13157 / TR-1)</name>
    <dbReference type="NCBI Taxonomy" id="1227453"/>
    <lineage>
        <taxon>Archaea</taxon>
        <taxon>Methanobacteriati</taxon>
        <taxon>Methanobacteriota</taxon>
        <taxon>Stenosarchaea group</taxon>
        <taxon>Halobacteria</taxon>
        <taxon>Halobacteriales</taxon>
        <taxon>Haloarculaceae</taxon>
        <taxon>Haloarcula</taxon>
    </lineage>
</organism>
<proteinExistence type="predicted"/>
<comment type="caution">
    <text evidence="2">The sequence shown here is derived from an EMBL/GenBank/DDBJ whole genome shotgun (WGS) entry which is preliminary data.</text>
</comment>
<keyword evidence="1" id="KW-0812">Transmembrane</keyword>
<feature type="transmembrane region" description="Helical" evidence="1">
    <location>
        <begin position="137"/>
        <end position="159"/>
    </location>
</feature>
<feature type="transmembrane region" description="Helical" evidence="1">
    <location>
        <begin position="6"/>
        <end position="23"/>
    </location>
</feature>
<accession>M0LQP0</accession>
<dbReference type="OrthoDB" id="271602at2157"/>
<dbReference type="AlphaFoldDB" id="M0LQP0"/>
<dbReference type="Proteomes" id="UP000011524">
    <property type="component" value="Unassembled WGS sequence"/>
</dbReference>
<dbReference type="eggNOG" id="arCOG01334">
    <property type="taxonomic scope" value="Archaea"/>
</dbReference>
<feature type="transmembrane region" description="Helical" evidence="1">
    <location>
        <begin position="113"/>
        <end position="131"/>
    </location>
</feature>
<dbReference type="STRING" id="1227453.C444_02481"/>
<feature type="transmembrane region" description="Helical" evidence="1">
    <location>
        <begin position="269"/>
        <end position="287"/>
    </location>
</feature>
<gene>
    <name evidence="2" type="ORF">C444_02481</name>
</gene>
<protein>
    <submittedName>
        <fullName evidence="2">Peptidase</fullName>
    </submittedName>
</protein>
<keyword evidence="1" id="KW-0472">Membrane</keyword>
<keyword evidence="1" id="KW-1133">Transmembrane helix</keyword>